<gene>
    <name evidence="1" type="ordered locus">Clole_2036</name>
</gene>
<dbReference type="EMBL" id="CP002582">
    <property type="protein sequence ID" value="ADZ83750.1"/>
    <property type="molecule type" value="Genomic_DNA"/>
</dbReference>
<protein>
    <submittedName>
        <fullName evidence="1">Uncharacterized protein</fullName>
    </submittedName>
</protein>
<dbReference type="Proteomes" id="UP000008467">
    <property type="component" value="Chromosome"/>
</dbReference>
<name>F2JQ88_CELLD</name>
<dbReference type="HOGENOM" id="CLU_2859502_0_0_9"/>
<reference evidence="1 2" key="1">
    <citation type="journal article" date="2011" name="J. Bacteriol.">
        <title>Complete genome sequence of the cellulose-degrading bacterium Cellulosilyticum lentocellum.</title>
        <authorList>
            <consortium name="US DOE Joint Genome Institute"/>
            <person name="Miller D.A."/>
            <person name="Suen G."/>
            <person name="Bruce D."/>
            <person name="Copeland A."/>
            <person name="Cheng J.F."/>
            <person name="Detter C."/>
            <person name="Goodwin L.A."/>
            <person name="Han C.S."/>
            <person name="Hauser L.J."/>
            <person name="Land M.L."/>
            <person name="Lapidus A."/>
            <person name="Lucas S."/>
            <person name="Meincke L."/>
            <person name="Pitluck S."/>
            <person name="Tapia R."/>
            <person name="Teshima H."/>
            <person name="Woyke T."/>
            <person name="Fox B.G."/>
            <person name="Angert E.R."/>
            <person name="Currie C.R."/>
        </authorList>
    </citation>
    <scope>NUCLEOTIDE SEQUENCE [LARGE SCALE GENOMIC DNA]</scope>
    <source>
        <strain evidence="2">ATCC 49066 / DSM 5427 / NCIMB 11756 / RHM5</strain>
    </source>
</reference>
<evidence type="ECO:0000313" key="2">
    <source>
        <dbReference type="Proteomes" id="UP000008467"/>
    </source>
</evidence>
<dbReference type="AlphaFoldDB" id="F2JQ88"/>
<dbReference type="KEGG" id="cle:Clole_2036"/>
<evidence type="ECO:0000313" key="1">
    <source>
        <dbReference type="EMBL" id="ADZ83750.1"/>
    </source>
</evidence>
<dbReference type="RefSeq" id="WP_013657044.1">
    <property type="nucleotide sequence ID" value="NC_015275.1"/>
</dbReference>
<proteinExistence type="predicted"/>
<sequence length="64" mass="7147">MVKHLLCTNCGYDMVGAEYLSNTVDSSLCNDGPMYSNSTLLDLNVKPYHQIVCPYCHTTGQWSN</sequence>
<keyword evidence="2" id="KW-1185">Reference proteome</keyword>
<organism evidence="1 2">
    <name type="scientific">Cellulosilyticum lentocellum (strain ATCC 49066 / DSM 5427 / NCIMB 11756 / RHM5)</name>
    <name type="common">Clostridium lentocellum</name>
    <dbReference type="NCBI Taxonomy" id="642492"/>
    <lineage>
        <taxon>Bacteria</taxon>
        <taxon>Bacillati</taxon>
        <taxon>Bacillota</taxon>
        <taxon>Clostridia</taxon>
        <taxon>Lachnospirales</taxon>
        <taxon>Cellulosilyticaceae</taxon>
        <taxon>Cellulosilyticum</taxon>
    </lineage>
</organism>
<accession>F2JQ88</accession>